<keyword evidence="3" id="KW-1185">Reference proteome</keyword>
<dbReference type="AlphaFoldDB" id="A0A484L9T5"/>
<dbReference type="EMBL" id="OOIL02001149">
    <property type="protein sequence ID" value="VFQ73157.1"/>
    <property type="molecule type" value="Genomic_DNA"/>
</dbReference>
<accession>A0A484L9T5</accession>
<organism evidence="2 3">
    <name type="scientific">Cuscuta campestris</name>
    <dbReference type="NCBI Taxonomy" id="132261"/>
    <lineage>
        <taxon>Eukaryota</taxon>
        <taxon>Viridiplantae</taxon>
        <taxon>Streptophyta</taxon>
        <taxon>Embryophyta</taxon>
        <taxon>Tracheophyta</taxon>
        <taxon>Spermatophyta</taxon>
        <taxon>Magnoliopsida</taxon>
        <taxon>eudicotyledons</taxon>
        <taxon>Gunneridae</taxon>
        <taxon>Pentapetalae</taxon>
        <taxon>asterids</taxon>
        <taxon>lamiids</taxon>
        <taxon>Solanales</taxon>
        <taxon>Convolvulaceae</taxon>
        <taxon>Cuscuteae</taxon>
        <taxon>Cuscuta</taxon>
        <taxon>Cuscuta subgen. Grammica</taxon>
        <taxon>Cuscuta sect. Cleistogrammica</taxon>
    </lineage>
</organism>
<feature type="region of interest" description="Disordered" evidence="1">
    <location>
        <begin position="40"/>
        <end position="69"/>
    </location>
</feature>
<name>A0A484L9T5_9ASTE</name>
<evidence type="ECO:0000313" key="3">
    <source>
        <dbReference type="Proteomes" id="UP000595140"/>
    </source>
</evidence>
<gene>
    <name evidence="2" type="ORF">CCAM_LOCUS14933</name>
</gene>
<proteinExistence type="predicted"/>
<evidence type="ECO:0000313" key="2">
    <source>
        <dbReference type="EMBL" id="VFQ73157.1"/>
    </source>
</evidence>
<reference evidence="2 3" key="1">
    <citation type="submission" date="2018-04" db="EMBL/GenBank/DDBJ databases">
        <authorList>
            <person name="Vogel A."/>
        </authorList>
    </citation>
    <scope>NUCLEOTIDE SEQUENCE [LARGE SCALE GENOMIC DNA]</scope>
</reference>
<protein>
    <submittedName>
        <fullName evidence="2">Uncharacterized protein</fullName>
    </submittedName>
</protein>
<evidence type="ECO:0000256" key="1">
    <source>
        <dbReference type="SAM" id="MobiDB-lite"/>
    </source>
</evidence>
<dbReference type="Proteomes" id="UP000595140">
    <property type="component" value="Unassembled WGS sequence"/>
</dbReference>
<feature type="compositionally biased region" description="Polar residues" evidence="1">
    <location>
        <begin position="54"/>
        <end position="63"/>
    </location>
</feature>
<sequence>MPWTVAFSVFTPKTSNNSKSKSVAFQGYCVCARNQEHGVSMASGRPKGRPLQQIHPNIYTSNKPQKEQQ</sequence>